<keyword evidence="4" id="KW-0735">Signal-anchor</keyword>
<dbReference type="GO" id="GO:0016020">
    <property type="term" value="C:membrane"/>
    <property type="evidence" value="ECO:0007669"/>
    <property type="project" value="UniProtKB-SubCell"/>
</dbReference>
<dbReference type="PANTHER" id="PTHR23033">
    <property type="entry name" value="BETA1,3-GALACTOSYLTRANSFERASE"/>
    <property type="match status" value="1"/>
</dbReference>
<dbReference type="Gene3D" id="3.90.550.50">
    <property type="match status" value="1"/>
</dbReference>
<gene>
    <name evidence="8" type="ORF">TGAMA5MH_06465</name>
</gene>
<keyword evidence="5" id="KW-1133">Transmembrane helix</keyword>
<feature type="compositionally biased region" description="Basic and acidic residues" evidence="7">
    <location>
        <begin position="38"/>
        <end position="51"/>
    </location>
</feature>
<comment type="subcellular location">
    <subcellularLocation>
        <location evidence="1">Membrane</location>
        <topology evidence="1">Single-pass type II membrane protein</topology>
    </subcellularLocation>
</comment>
<evidence type="ECO:0000256" key="1">
    <source>
        <dbReference type="ARBA" id="ARBA00004606"/>
    </source>
</evidence>
<evidence type="ECO:0000313" key="9">
    <source>
        <dbReference type="Proteomes" id="UP000236546"/>
    </source>
</evidence>
<comment type="similarity">
    <text evidence="2">Belongs to the glycosyltransferase 31 family. Beta3-Gal-T subfamily.</text>
</comment>
<comment type="caution">
    <text evidence="8">The sequence shown here is derived from an EMBL/GenBank/DDBJ whole genome shotgun (WGS) entry which is preliminary data.</text>
</comment>
<reference evidence="8 9" key="1">
    <citation type="submission" date="2017-02" db="EMBL/GenBank/DDBJ databases">
        <title>Genomes of Trichoderma spp. with biocontrol activity.</title>
        <authorList>
            <person name="Gardiner D."/>
            <person name="Kazan K."/>
            <person name="Vos C."/>
            <person name="Harvey P."/>
        </authorList>
    </citation>
    <scope>NUCLEOTIDE SEQUENCE [LARGE SCALE GENOMIC DNA]</scope>
    <source>
        <strain evidence="8 9">A5MH</strain>
    </source>
</reference>
<evidence type="ECO:0008006" key="10">
    <source>
        <dbReference type="Google" id="ProtNLM"/>
    </source>
</evidence>
<dbReference type="AlphaFoldDB" id="A0A2K0T7M4"/>
<evidence type="ECO:0000256" key="7">
    <source>
        <dbReference type="SAM" id="MobiDB-lite"/>
    </source>
</evidence>
<evidence type="ECO:0000313" key="8">
    <source>
        <dbReference type="EMBL" id="PNP41537.1"/>
    </source>
</evidence>
<dbReference type="Proteomes" id="UP000236546">
    <property type="component" value="Unassembled WGS sequence"/>
</dbReference>
<dbReference type="EMBL" id="MTYH01000056">
    <property type="protein sequence ID" value="PNP41537.1"/>
    <property type="molecule type" value="Genomic_DNA"/>
</dbReference>
<evidence type="ECO:0000256" key="4">
    <source>
        <dbReference type="ARBA" id="ARBA00022968"/>
    </source>
</evidence>
<proteinExistence type="inferred from homology"/>
<dbReference type="PANTHER" id="PTHR23033:SF40">
    <property type="entry name" value="APPLE DOMAIN-CONTAINING PROTEIN"/>
    <property type="match status" value="1"/>
</dbReference>
<keyword evidence="6" id="KW-0472">Membrane</keyword>
<name>A0A2K0T7M4_9HYPO</name>
<protein>
    <recommendedName>
        <fullName evidence="10">Glycosyltransferase family 31 protein</fullName>
    </recommendedName>
</protein>
<evidence type="ECO:0000256" key="5">
    <source>
        <dbReference type="ARBA" id="ARBA00022989"/>
    </source>
</evidence>
<dbReference type="SUPFAM" id="SSF57414">
    <property type="entry name" value="Hairpin loop containing domain-like"/>
    <property type="match status" value="1"/>
</dbReference>
<evidence type="ECO:0000256" key="3">
    <source>
        <dbReference type="ARBA" id="ARBA00022692"/>
    </source>
</evidence>
<accession>A0A2K0T7M4</accession>
<feature type="region of interest" description="Disordered" evidence="7">
    <location>
        <begin position="38"/>
        <end position="59"/>
    </location>
</feature>
<dbReference type="InterPro" id="IPR026050">
    <property type="entry name" value="C1GALT1/C1GALT1_chp1"/>
</dbReference>
<sequence>MPSTRAFALALAFGVFFMALVITVERLALSYTGENHYRGEHPATKRPEAFMHDNSQQTDREPALLSIETPSNMLSLESVSESAGRSKSAPESDCAQFPDTSKILLVMKTGASEAFSKVPAQLVTSLKCLPESLIFSDMEQEIGGHKIYDSLDRVLDPVKTNNRDFDAYFRQRQCAADQESCNQNMDFEQERWDLDKYKNLHIAEKAFNMRPNYDWYLFVDAGAYVVWPTMLRWLENLHQTDPMYIGSKTSVGNSHFGDGGSGYVVSNRAMRGFFENEHNVANRWDEATKRHCCGDLMFARALKEATGISVNDTWPTTNAEKPFTIHYSSKQWCQPIATMNHLGSEELSALYAFERERNFTSPMRIRDLYHHFVAPRLVPIRPDWDNLSDDVFYLNMSENTYDHYQLRKAKLEGLSPLEKSAHLSFDSCQRACQVDSACLQYRYHNGVCGFSWTIKHGLPKKKASRISDRWMSGWDVDKIQVWVQEHDHCDEEIQWPLVQTPRL</sequence>
<evidence type="ECO:0000256" key="6">
    <source>
        <dbReference type="ARBA" id="ARBA00023136"/>
    </source>
</evidence>
<dbReference type="OrthoDB" id="414175at2759"/>
<organism evidence="8 9">
    <name type="scientific">Trichoderma gamsii</name>
    <dbReference type="NCBI Taxonomy" id="398673"/>
    <lineage>
        <taxon>Eukaryota</taxon>
        <taxon>Fungi</taxon>
        <taxon>Dikarya</taxon>
        <taxon>Ascomycota</taxon>
        <taxon>Pezizomycotina</taxon>
        <taxon>Sordariomycetes</taxon>
        <taxon>Hypocreomycetidae</taxon>
        <taxon>Hypocreales</taxon>
        <taxon>Hypocreaceae</taxon>
        <taxon>Trichoderma</taxon>
    </lineage>
</organism>
<keyword evidence="3" id="KW-0812">Transmembrane</keyword>
<evidence type="ECO:0000256" key="2">
    <source>
        <dbReference type="ARBA" id="ARBA00006462"/>
    </source>
</evidence>